<sequence length="205" mass="24703">MYRWVRGYGFSSTCSINTSFTVDVMNATFLILFFTAFLNISSPAVYFDSGWFMGWDCSVHVGYYPYHWVVHELIHYYRLCVMRYNYGLYEEFEEGMAEGLAAAFLAPTVKEPIISYGKYWKAKYIYWYAVTHGDIIFDYEFNFTYTDVRPYIGRNYYFWYEILSWVCSKDDPEYTAVPKVYREGERIVIIMEKIERPYQCRNFYK</sequence>
<evidence type="ECO:0000313" key="3">
    <source>
        <dbReference type="Proteomes" id="UP000502572"/>
    </source>
</evidence>
<evidence type="ECO:0000256" key="1">
    <source>
        <dbReference type="SAM" id="Phobius"/>
    </source>
</evidence>
<name>A0A6M3VY24_PFV2</name>
<reference evidence="2 3" key="1">
    <citation type="journal article" date="2020" name="ISME J.">
        <title>New virus isolates from Italian hydrothermal environments underscore the biogeographic pattern in archaeal virus communities.</title>
        <authorList>
            <person name="Baquero D.P."/>
            <person name="Contursi P."/>
            <person name="Piochi M."/>
            <person name="Bartolucci S."/>
            <person name="Liu Y."/>
            <person name="Cvirkaite-Krupovic V."/>
            <person name="Prangishvili D."/>
            <person name="Krupovic M."/>
        </authorList>
    </citation>
    <scope>NUCLEOTIDE SEQUENCE [LARGE SCALE GENOMIC DNA]</scope>
    <source>
        <strain evidence="2">4</strain>
    </source>
</reference>
<keyword evidence="1" id="KW-0472">Membrane</keyword>
<evidence type="ECO:0000313" key="2">
    <source>
        <dbReference type="EMBL" id="QJF12406.1"/>
    </source>
</evidence>
<keyword evidence="1" id="KW-0812">Transmembrane</keyword>
<dbReference type="EMBL" id="MN876844">
    <property type="protein sequence ID" value="QJF12406.1"/>
    <property type="molecule type" value="Genomic_DNA"/>
</dbReference>
<dbReference type="Proteomes" id="UP000502572">
    <property type="component" value="Segment"/>
</dbReference>
<feature type="transmembrane region" description="Helical" evidence="1">
    <location>
        <begin position="27"/>
        <end position="47"/>
    </location>
</feature>
<organismHost>
    <name type="scientific">Pyrobaculum arsenaticum</name>
    <dbReference type="NCBI Taxonomy" id="121277"/>
</organismHost>
<organism evidence="2 3">
    <name type="scientific">Pyrobaculum filamentous virus 2</name>
    <name type="common">PFV2</name>
    <dbReference type="NCBI Taxonomy" id="2730621"/>
    <lineage>
        <taxon>Viruses</taxon>
        <taxon>Adnaviria</taxon>
        <taxon>Zilligvirae</taxon>
        <taxon>Taleaviricota</taxon>
        <taxon>Tokiviricetes</taxon>
        <taxon>Primavirales</taxon>
        <taxon>Tristromaviridae</taxon>
        <taxon>Alphatristromavirus</taxon>
        <taxon>Alphatristromavirus puteoliense</taxon>
    </lineage>
</organism>
<keyword evidence="1" id="KW-1133">Transmembrane helix</keyword>
<protein>
    <submittedName>
        <fullName evidence="2">Uncharacterized protein</fullName>
    </submittedName>
</protein>
<organismHost>
    <name type="scientific">Pyrobaculum oguniense</name>
    <dbReference type="NCBI Taxonomy" id="99007"/>
</organismHost>
<gene>
    <name evidence="2" type="ORF">PFV2_gp33</name>
</gene>
<keyword evidence="3" id="KW-1185">Reference proteome</keyword>
<accession>A0A6M3VY24</accession>
<proteinExistence type="predicted"/>